<protein>
    <submittedName>
        <fullName evidence="4">Uncharacterized protein</fullName>
    </submittedName>
</protein>
<evidence type="ECO:0000313" key="4">
    <source>
        <dbReference type="EMBL" id="KAJ5461615.1"/>
    </source>
</evidence>
<keyword evidence="2" id="KW-0472">Membrane</keyword>
<feature type="region of interest" description="Disordered" evidence="1">
    <location>
        <begin position="269"/>
        <end position="291"/>
    </location>
</feature>
<feature type="transmembrane region" description="Helical" evidence="2">
    <location>
        <begin position="204"/>
        <end position="226"/>
    </location>
</feature>
<gene>
    <name evidence="4" type="ORF">N7458_003167</name>
</gene>
<evidence type="ECO:0000313" key="5">
    <source>
        <dbReference type="Proteomes" id="UP001213681"/>
    </source>
</evidence>
<dbReference type="RefSeq" id="XP_056770657.1">
    <property type="nucleotide sequence ID" value="XM_056906550.1"/>
</dbReference>
<feature type="chain" id="PRO_5042191261" evidence="3">
    <location>
        <begin position="22"/>
        <end position="291"/>
    </location>
</feature>
<feature type="signal peptide" evidence="3">
    <location>
        <begin position="1"/>
        <end position="21"/>
    </location>
</feature>
<dbReference type="AlphaFoldDB" id="A0AAD6CH44"/>
<proteinExistence type="predicted"/>
<reference evidence="4" key="1">
    <citation type="submission" date="2022-12" db="EMBL/GenBank/DDBJ databases">
        <authorList>
            <person name="Petersen C."/>
        </authorList>
    </citation>
    <scope>NUCLEOTIDE SEQUENCE</scope>
    <source>
        <strain evidence="4">IBT 16125</strain>
    </source>
</reference>
<evidence type="ECO:0000256" key="3">
    <source>
        <dbReference type="SAM" id="SignalP"/>
    </source>
</evidence>
<reference evidence="4" key="2">
    <citation type="journal article" date="2023" name="IMA Fungus">
        <title>Comparative genomic study of the Penicillium genus elucidates a diverse pangenome and 15 lateral gene transfer events.</title>
        <authorList>
            <person name="Petersen C."/>
            <person name="Sorensen T."/>
            <person name="Nielsen M.R."/>
            <person name="Sondergaard T.E."/>
            <person name="Sorensen J.L."/>
            <person name="Fitzpatrick D.A."/>
            <person name="Frisvad J.C."/>
            <person name="Nielsen K.L."/>
        </authorList>
    </citation>
    <scope>NUCLEOTIDE SEQUENCE</scope>
    <source>
        <strain evidence="4">IBT 16125</strain>
    </source>
</reference>
<evidence type="ECO:0000256" key="2">
    <source>
        <dbReference type="SAM" id="Phobius"/>
    </source>
</evidence>
<keyword evidence="2" id="KW-1133">Transmembrane helix</keyword>
<keyword evidence="2" id="KW-0812">Transmembrane</keyword>
<dbReference type="EMBL" id="JAPVEA010000002">
    <property type="protein sequence ID" value="KAJ5461615.1"/>
    <property type="molecule type" value="Genomic_DNA"/>
</dbReference>
<name>A0AAD6CH44_9EURO</name>
<sequence>MVFSAFWQIAILLIESKGVAAQTTEVGVLQPVKDFWNPFVGSVVATNGSLTTIEVNCLASSATSCPTYVALPYYLTIGPSTQGLYGWTTALPYTESSVVYYAKSMTQQCEITSITQGASCKTTESEFWSGGDTTTRSSWAITSSTPADRLTMATLTVNGGLQLLQSPISSPIPTMITTTTHGGQTNSLPTAATMMSQEESSSKAWIAGPILGAFAGVSFIIGMVIWHIKRKTSTRTVENVQAGPLDMTQEKPPSLPEYKAELPAHDLKRLDPVELPGDGIYEAPGVRSETV</sequence>
<accession>A0AAD6CH44</accession>
<comment type="caution">
    <text evidence="4">The sequence shown here is derived from an EMBL/GenBank/DDBJ whole genome shotgun (WGS) entry which is preliminary data.</text>
</comment>
<dbReference type="GeneID" id="81596793"/>
<dbReference type="Proteomes" id="UP001213681">
    <property type="component" value="Unassembled WGS sequence"/>
</dbReference>
<evidence type="ECO:0000256" key="1">
    <source>
        <dbReference type="SAM" id="MobiDB-lite"/>
    </source>
</evidence>
<keyword evidence="5" id="KW-1185">Reference proteome</keyword>
<organism evidence="4 5">
    <name type="scientific">Penicillium daleae</name>
    <dbReference type="NCBI Taxonomy" id="63821"/>
    <lineage>
        <taxon>Eukaryota</taxon>
        <taxon>Fungi</taxon>
        <taxon>Dikarya</taxon>
        <taxon>Ascomycota</taxon>
        <taxon>Pezizomycotina</taxon>
        <taxon>Eurotiomycetes</taxon>
        <taxon>Eurotiomycetidae</taxon>
        <taxon>Eurotiales</taxon>
        <taxon>Aspergillaceae</taxon>
        <taxon>Penicillium</taxon>
    </lineage>
</organism>
<keyword evidence="3" id="KW-0732">Signal</keyword>